<proteinExistence type="predicted"/>
<accession>X1IW34</accession>
<feature type="non-terminal residue" evidence="1">
    <location>
        <position position="250"/>
    </location>
</feature>
<evidence type="ECO:0000313" key="1">
    <source>
        <dbReference type="EMBL" id="GAH86651.1"/>
    </source>
</evidence>
<name>X1IW34_9ZZZZ</name>
<dbReference type="EMBL" id="BARU01037296">
    <property type="protein sequence ID" value="GAH86651.1"/>
    <property type="molecule type" value="Genomic_DNA"/>
</dbReference>
<protein>
    <submittedName>
        <fullName evidence="1">Uncharacterized protein</fullName>
    </submittedName>
</protein>
<comment type="caution">
    <text evidence="1">The sequence shown here is derived from an EMBL/GenBank/DDBJ whole genome shotgun (WGS) entry which is preliminary data.</text>
</comment>
<organism evidence="1">
    <name type="scientific">marine sediment metagenome</name>
    <dbReference type="NCBI Taxonomy" id="412755"/>
    <lineage>
        <taxon>unclassified sequences</taxon>
        <taxon>metagenomes</taxon>
        <taxon>ecological metagenomes</taxon>
    </lineage>
</organism>
<dbReference type="AlphaFoldDB" id="X1IW34"/>
<reference evidence="1" key="1">
    <citation type="journal article" date="2014" name="Front. Microbiol.">
        <title>High frequency of phylogenetically diverse reductive dehalogenase-homologous genes in deep subseafloor sedimentary metagenomes.</title>
        <authorList>
            <person name="Kawai M."/>
            <person name="Futagami T."/>
            <person name="Toyoda A."/>
            <person name="Takaki Y."/>
            <person name="Nishi S."/>
            <person name="Hori S."/>
            <person name="Arai W."/>
            <person name="Tsubouchi T."/>
            <person name="Morono Y."/>
            <person name="Uchiyama I."/>
            <person name="Ito T."/>
            <person name="Fujiyama A."/>
            <person name="Inagaki F."/>
            <person name="Takami H."/>
        </authorList>
    </citation>
    <scope>NUCLEOTIDE SEQUENCE</scope>
    <source>
        <strain evidence="1">Expedition CK06-06</strain>
    </source>
</reference>
<feature type="non-terminal residue" evidence="1">
    <location>
        <position position="1"/>
    </location>
</feature>
<sequence length="250" mass="27990">WQNSPFEKTVSELADAIEKTQEQPQFVGELTNLVVTQDANNPANFTITTSQMNQSLVKEVLETAFADAEISEPNVAETVNNAILAAFVDENSESQLEVQQNLRPKITPEKISETLVDSYPELADFLGGIKIACELELAATVVEIDQRLRDLQFKPDTQDLVRYNYRILGSDLNPIADVNETVKSFVYISAEEEAGLRKPTDEDEQWTLFAENEKTKVLAATQLETSLPRVRQFDPSVGEEQWQLALIAIV</sequence>
<gene>
    <name evidence="1" type="ORF">S03H2_58144</name>
</gene>